<dbReference type="Proteomes" id="UP001254848">
    <property type="component" value="Unassembled WGS sequence"/>
</dbReference>
<protein>
    <submittedName>
        <fullName evidence="1">Uncharacterized protein</fullName>
    </submittedName>
</protein>
<sequence length="97" mass="11002">MITFLKSLLYEYGEPSLTRLLTLYSWLLCQWAIHQAFYSGKVFTPEQWQILYALITGSLGGGIGLPMANKFYNSRYNTPQSGYMTKAGGGYSDNLRQ</sequence>
<evidence type="ECO:0000313" key="2">
    <source>
        <dbReference type="Proteomes" id="UP001254848"/>
    </source>
</evidence>
<proteinExistence type="predicted"/>
<accession>A0ABU3NWI8</accession>
<gene>
    <name evidence="1" type="ORF">Q4T40_08000</name>
</gene>
<evidence type="ECO:0000313" key="1">
    <source>
        <dbReference type="EMBL" id="MDT8901177.1"/>
    </source>
</evidence>
<dbReference type="RefSeq" id="WP_413779701.1">
    <property type="nucleotide sequence ID" value="NZ_JAUOZS010000001.1"/>
</dbReference>
<reference evidence="1 2" key="1">
    <citation type="submission" date="2023-07" db="EMBL/GenBank/DDBJ databases">
        <title>The novel representative of Negativicutes class, Anaeroselena agilis gen. nov. sp. nov.</title>
        <authorList>
            <person name="Prokofeva M.I."/>
            <person name="Elcheninov A.G."/>
            <person name="Klyukina A."/>
            <person name="Kublanov I.V."/>
            <person name="Frolov E.N."/>
            <person name="Podosokorskaya O.A."/>
        </authorList>
    </citation>
    <scope>NUCLEOTIDE SEQUENCE [LARGE SCALE GENOMIC DNA]</scope>
    <source>
        <strain evidence="1 2">4137-cl</strain>
    </source>
</reference>
<comment type="caution">
    <text evidence="1">The sequence shown here is derived from an EMBL/GenBank/DDBJ whole genome shotgun (WGS) entry which is preliminary data.</text>
</comment>
<keyword evidence="2" id="KW-1185">Reference proteome</keyword>
<dbReference type="EMBL" id="JAUOZS010000001">
    <property type="protein sequence ID" value="MDT8901177.1"/>
    <property type="molecule type" value="Genomic_DNA"/>
</dbReference>
<name>A0ABU3NWI8_9FIRM</name>
<organism evidence="1 2">
    <name type="scientific">Anaeroselena agilis</name>
    <dbReference type="NCBI Taxonomy" id="3063788"/>
    <lineage>
        <taxon>Bacteria</taxon>
        <taxon>Bacillati</taxon>
        <taxon>Bacillota</taxon>
        <taxon>Negativicutes</taxon>
        <taxon>Acetonemataceae</taxon>
        <taxon>Anaeroselena</taxon>
    </lineage>
</organism>